<evidence type="ECO:0000313" key="3">
    <source>
        <dbReference type="Proteomes" id="UP000323454"/>
    </source>
</evidence>
<protein>
    <submittedName>
        <fullName evidence="2">Uncharacterized protein</fullName>
    </submittedName>
</protein>
<keyword evidence="3" id="KW-1185">Reference proteome</keyword>
<dbReference type="RefSeq" id="WP_149851510.1">
    <property type="nucleotide sequence ID" value="NZ_VUOB01000040.1"/>
</dbReference>
<accession>A0A5B2X7G6</accession>
<evidence type="ECO:0000256" key="1">
    <source>
        <dbReference type="SAM" id="MobiDB-lite"/>
    </source>
</evidence>
<dbReference type="Proteomes" id="UP000323454">
    <property type="component" value="Unassembled WGS sequence"/>
</dbReference>
<dbReference type="AlphaFoldDB" id="A0A5B2X7G6"/>
<proteinExistence type="predicted"/>
<reference evidence="2 3" key="2">
    <citation type="submission" date="2019-09" db="EMBL/GenBank/DDBJ databases">
        <authorList>
            <person name="Jin C."/>
        </authorList>
    </citation>
    <scope>NUCLEOTIDE SEQUENCE [LARGE SCALE GENOMIC DNA]</scope>
    <source>
        <strain evidence="2 3">AN110305</strain>
    </source>
</reference>
<comment type="caution">
    <text evidence="2">The sequence shown here is derived from an EMBL/GenBank/DDBJ whole genome shotgun (WGS) entry which is preliminary data.</text>
</comment>
<evidence type="ECO:0000313" key="2">
    <source>
        <dbReference type="EMBL" id="KAA2259160.1"/>
    </source>
</evidence>
<dbReference type="OrthoDB" id="2472181at2"/>
<dbReference type="EMBL" id="VUOB01000040">
    <property type="protein sequence ID" value="KAA2259160.1"/>
    <property type="molecule type" value="Genomic_DNA"/>
</dbReference>
<sequence>MVDADLLAERHPVFRAHIEASFGFQVAEPYHGPVVHLIASESLSQHPALGPGGNRPDRAHRSW</sequence>
<reference evidence="2 3" key="1">
    <citation type="submission" date="2019-09" db="EMBL/GenBank/DDBJ databases">
        <title>Goodfellowia gen. nov., a new genus of the Pseudonocardineae related to Actinoalloteichus, containing Goodfellowia coeruleoviolacea gen. nov., comb. nov. gen. nov., comb. nov.</title>
        <authorList>
            <person name="Labeda D."/>
        </authorList>
    </citation>
    <scope>NUCLEOTIDE SEQUENCE [LARGE SCALE GENOMIC DNA]</scope>
    <source>
        <strain evidence="2 3">AN110305</strain>
    </source>
</reference>
<gene>
    <name evidence="2" type="ORF">F0L68_21875</name>
</gene>
<feature type="region of interest" description="Disordered" evidence="1">
    <location>
        <begin position="43"/>
        <end position="63"/>
    </location>
</feature>
<name>A0A5B2X7G6_9PSEU</name>
<organism evidence="2 3">
    <name type="scientific">Solihabitans fulvus</name>
    <dbReference type="NCBI Taxonomy" id="1892852"/>
    <lineage>
        <taxon>Bacteria</taxon>
        <taxon>Bacillati</taxon>
        <taxon>Actinomycetota</taxon>
        <taxon>Actinomycetes</taxon>
        <taxon>Pseudonocardiales</taxon>
        <taxon>Pseudonocardiaceae</taxon>
        <taxon>Solihabitans</taxon>
    </lineage>
</organism>